<proteinExistence type="inferred from homology"/>
<dbReference type="InterPro" id="IPR012338">
    <property type="entry name" value="Beta-lactam/transpept-like"/>
</dbReference>
<evidence type="ECO:0000256" key="2">
    <source>
        <dbReference type="ARBA" id="ARBA00009009"/>
    </source>
</evidence>
<evidence type="ECO:0000256" key="7">
    <source>
        <dbReference type="SAM" id="SignalP"/>
    </source>
</evidence>
<feature type="chain" id="PRO_5021971275" description="Beta-lactamase" evidence="7">
    <location>
        <begin position="24"/>
        <end position="288"/>
    </location>
</feature>
<evidence type="ECO:0000256" key="1">
    <source>
        <dbReference type="ARBA" id="ARBA00001526"/>
    </source>
</evidence>
<dbReference type="SUPFAM" id="SSF56601">
    <property type="entry name" value="beta-lactamase/transpeptidase-like"/>
    <property type="match status" value="1"/>
</dbReference>
<dbReference type="InterPro" id="IPR023650">
    <property type="entry name" value="Beta-lactam_class-A_AS"/>
</dbReference>
<keyword evidence="4 6" id="KW-0378">Hydrolase</keyword>
<dbReference type="PRINTS" id="PR00118">
    <property type="entry name" value="BLACTAMASEA"/>
</dbReference>
<keyword evidence="10" id="KW-1185">Reference proteome</keyword>
<comment type="similarity">
    <text evidence="2 6">Belongs to the class-A beta-lactamase family.</text>
</comment>
<dbReference type="EC" id="3.5.2.6" evidence="3 6"/>
<evidence type="ECO:0000313" key="10">
    <source>
        <dbReference type="Proteomes" id="UP000321567"/>
    </source>
</evidence>
<evidence type="ECO:0000256" key="3">
    <source>
        <dbReference type="ARBA" id="ARBA00012865"/>
    </source>
</evidence>
<keyword evidence="5 6" id="KW-0046">Antibiotic resistance</keyword>
<dbReference type="PANTHER" id="PTHR35333:SF3">
    <property type="entry name" value="BETA-LACTAMASE-TYPE TRANSPEPTIDASE FOLD CONTAINING PROTEIN"/>
    <property type="match status" value="1"/>
</dbReference>
<dbReference type="AlphaFoldDB" id="A0A512HAI3"/>
<dbReference type="PANTHER" id="PTHR35333">
    <property type="entry name" value="BETA-LACTAMASE"/>
    <property type="match status" value="1"/>
</dbReference>
<evidence type="ECO:0000256" key="6">
    <source>
        <dbReference type="RuleBase" id="RU361140"/>
    </source>
</evidence>
<feature type="domain" description="Beta-lactamase class A catalytic" evidence="8">
    <location>
        <begin position="44"/>
        <end position="260"/>
    </location>
</feature>
<dbReference type="InterPro" id="IPR000871">
    <property type="entry name" value="Beta-lactam_class-A"/>
</dbReference>
<dbReference type="OrthoDB" id="9784149at2"/>
<keyword evidence="7" id="KW-0732">Signal</keyword>
<dbReference type="NCBIfam" id="NF033103">
    <property type="entry name" value="bla_class_A"/>
    <property type="match status" value="1"/>
</dbReference>
<evidence type="ECO:0000313" key="9">
    <source>
        <dbReference type="EMBL" id="GEO82459.1"/>
    </source>
</evidence>
<dbReference type="Proteomes" id="UP000321567">
    <property type="component" value="Unassembled WGS sequence"/>
</dbReference>
<dbReference type="Pfam" id="PF13354">
    <property type="entry name" value="Beta-lactamase2"/>
    <property type="match status" value="1"/>
</dbReference>
<dbReference type="GO" id="GO:0008800">
    <property type="term" value="F:beta-lactamase activity"/>
    <property type="evidence" value="ECO:0007669"/>
    <property type="project" value="UniProtKB-UniRule"/>
</dbReference>
<feature type="signal peptide" evidence="7">
    <location>
        <begin position="1"/>
        <end position="23"/>
    </location>
</feature>
<dbReference type="InterPro" id="IPR045155">
    <property type="entry name" value="Beta-lactam_cat"/>
</dbReference>
<evidence type="ECO:0000259" key="8">
    <source>
        <dbReference type="Pfam" id="PF13354"/>
    </source>
</evidence>
<accession>A0A512HAI3</accession>
<name>A0A512HAI3_9PROT</name>
<reference evidence="9 10" key="1">
    <citation type="submission" date="2019-07" db="EMBL/GenBank/DDBJ databases">
        <title>Whole genome shotgun sequence of Rhodospirillum oryzae NBRC 107573.</title>
        <authorList>
            <person name="Hosoyama A."/>
            <person name="Uohara A."/>
            <person name="Ohji S."/>
            <person name="Ichikawa N."/>
        </authorList>
    </citation>
    <scope>NUCLEOTIDE SEQUENCE [LARGE SCALE GENOMIC DNA]</scope>
    <source>
        <strain evidence="9 10">NBRC 107573</strain>
    </source>
</reference>
<evidence type="ECO:0000256" key="4">
    <source>
        <dbReference type="ARBA" id="ARBA00022801"/>
    </source>
</evidence>
<sequence length="288" mass="30327">MKAGMLWGMGIVLAVLAVTPARAGEDPVAATARAVEARLDARVGVFVVDTGGGTTWAYRADERFPMASTFKALACGALLARIQAGEESADTSVPIEAQDLVSYAPVTKTLVGQRVPVLDLCAITLRTSDNTAANKILEHVEGPAGLTRFVRALGDETTRLDRWETALNEGIPDDPRDTTSPRAMATTLRALVLGPILSEDGRLRLVRWLESNAVSGSLLRAGVPADWRIADRSGAGGHGTRGLTAVAWPPGRAPLVIAIYLTKTEAPMADRDAAIADIGRALVAALDD</sequence>
<protein>
    <recommendedName>
        <fullName evidence="3 6">Beta-lactamase</fullName>
        <ecNumber evidence="3 6">3.5.2.6</ecNumber>
    </recommendedName>
</protein>
<dbReference type="EMBL" id="BJZO01000080">
    <property type="protein sequence ID" value="GEO82459.1"/>
    <property type="molecule type" value="Genomic_DNA"/>
</dbReference>
<gene>
    <name evidence="9" type="ORF">ROR02_25900</name>
</gene>
<dbReference type="Gene3D" id="3.40.710.10">
    <property type="entry name" value="DD-peptidase/beta-lactamase superfamily"/>
    <property type="match status" value="1"/>
</dbReference>
<comment type="caution">
    <text evidence="9">The sequence shown here is derived from an EMBL/GenBank/DDBJ whole genome shotgun (WGS) entry which is preliminary data.</text>
</comment>
<dbReference type="GO" id="GO:0030655">
    <property type="term" value="P:beta-lactam antibiotic catabolic process"/>
    <property type="evidence" value="ECO:0007669"/>
    <property type="project" value="InterPro"/>
</dbReference>
<organism evidence="9 10">
    <name type="scientific">Pararhodospirillum oryzae</name>
    <dbReference type="NCBI Taxonomy" id="478448"/>
    <lineage>
        <taxon>Bacteria</taxon>
        <taxon>Pseudomonadati</taxon>
        <taxon>Pseudomonadota</taxon>
        <taxon>Alphaproteobacteria</taxon>
        <taxon>Rhodospirillales</taxon>
        <taxon>Rhodospirillaceae</taxon>
        <taxon>Pararhodospirillum</taxon>
    </lineage>
</organism>
<evidence type="ECO:0000256" key="5">
    <source>
        <dbReference type="ARBA" id="ARBA00023251"/>
    </source>
</evidence>
<comment type="catalytic activity">
    <reaction evidence="1 6">
        <text>a beta-lactam + H2O = a substituted beta-amino acid</text>
        <dbReference type="Rhea" id="RHEA:20401"/>
        <dbReference type="ChEBI" id="CHEBI:15377"/>
        <dbReference type="ChEBI" id="CHEBI:35627"/>
        <dbReference type="ChEBI" id="CHEBI:140347"/>
        <dbReference type="EC" id="3.5.2.6"/>
    </reaction>
</comment>
<dbReference type="GO" id="GO:0046677">
    <property type="term" value="P:response to antibiotic"/>
    <property type="evidence" value="ECO:0007669"/>
    <property type="project" value="UniProtKB-UniRule"/>
</dbReference>
<dbReference type="PROSITE" id="PS00146">
    <property type="entry name" value="BETA_LACTAMASE_A"/>
    <property type="match status" value="1"/>
</dbReference>